<dbReference type="EMBL" id="BAAAQM010000029">
    <property type="protein sequence ID" value="GAA1982382.1"/>
    <property type="molecule type" value="Genomic_DNA"/>
</dbReference>
<feature type="transmembrane region" description="Helical" evidence="2">
    <location>
        <begin position="170"/>
        <end position="188"/>
    </location>
</feature>
<evidence type="ECO:0000313" key="4">
    <source>
        <dbReference type="Proteomes" id="UP001499854"/>
    </source>
</evidence>
<protein>
    <recommendedName>
        <fullName evidence="5">Integral membrane protein</fullName>
    </recommendedName>
</protein>
<feature type="region of interest" description="Disordered" evidence="1">
    <location>
        <begin position="220"/>
        <end position="271"/>
    </location>
</feature>
<feature type="transmembrane region" description="Helical" evidence="2">
    <location>
        <begin position="15"/>
        <end position="34"/>
    </location>
</feature>
<proteinExistence type="predicted"/>
<keyword evidence="2" id="KW-0812">Transmembrane</keyword>
<name>A0ABN2S8J8_9ACTN</name>
<gene>
    <name evidence="3" type="ORF">GCM10009838_49840</name>
</gene>
<dbReference type="Proteomes" id="UP001499854">
    <property type="component" value="Unassembled WGS sequence"/>
</dbReference>
<accession>A0ABN2S8J8</accession>
<evidence type="ECO:0000313" key="3">
    <source>
        <dbReference type="EMBL" id="GAA1982382.1"/>
    </source>
</evidence>
<feature type="compositionally biased region" description="Low complexity" evidence="1">
    <location>
        <begin position="240"/>
        <end position="249"/>
    </location>
</feature>
<keyword evidence="2" id="KW-0472">Membrane</keyword>
<feature type="compositionally biased region" description="Low complexity" evidence="1">
    <location>
        <begin position="94"/>
        <end position="116"/>
    </location>
</feature>
<reference evidence="3 4" key="1">
    <citation type="journal article" date="2019" name="Int. J. Syst. Evol. Microbiol.">
        <title>The Global Catalogue of Microorganisms (GCM) 10K type strain sequencing project: providing services to taxonomists for standard genome sequencing and annotation.</title>
        <authorList>
            <consortium name="The Broad Institute Genomics Platform"/>
            <consortium name="The Broad Institute Genome Sequencing Center for Infectious Disease"/>
            <person name="Wu L."/>
            <person name="Ma J."/>
        </authorList>
    </citation>
    <scope>NUCLEOTIDE SEQUENCE [LARGE SCALE GENOMIC DNA]</scope>
    <source>
        <strain evidence="3 4">JCM 16013</strain>
    </source>
</reference>
<keyword evidence="4" id="KW-1185">Reference proteome</keyword>
<keyword evidence="2" id="KW-1133">Transmembrane helix</keyword>
<evidence type="ECO:0000256" key="1">
    <source>
        <dbReference type="SAM" id="MobiDB-lite"/>
    </source>
</evidence>
<organism evidence="3 4">
    <name type="scientific">Catenulispora subtropica</name>
    <dbReference type="NCBI Taxonomy" id="450798"/>
    <lineage>
        <taxon>Bacteria</taxon>
        <taxon>Bacillati</taxon>
        <taxon>Actinomycetota</taxon>
        <taxon>Actinomycetes</taxon>
        <taxon>Catenulisporales</taxon>
        <taxon>Catenulisporaceae</taxon>
        <taxon>Catenulispora</taxon>
    </lineage>
</organism>
<evidence type="ECO:0008006" key="5">
    <source>
        <dbReference type="Google" id="ProtNLM"/>
    </source>
</evidence>
<comment type="caution">
    <text evidence="3">The sequence shown here is derived from an EMBL/GenBank/DDBJ whole genome shotgun (WGS) entry which is preliminary data.</text>
</comment>
<evidence type="ECO:0000256" key="2">
    <source>
        <dbReference type="SAM" id="Phobius"/>
    </source>
</evidence>
<sequence length="271" mass="29714">MIVGPSTVLNVSSSGLIYAGIVGAWAVYLVPVWLRREEQLNEAREKARYAAAIRTLGRSERFEKKVLAEESLAATGTDGAPPRTGGRRPATSQTSSPAKPSARKPAATPVEARTATPAPPKTKPSPAAQARKTVTAHLPHHHEGRPADKPSAAATAARRRGVLLMRRRRVVAFLFTLATFGAVVSITLGLSYSWAMLAPATLFSGYIVYIRRDEKQRARERYRRRQSALAAQRRQDRQRQAPVAAPAIAEPERTVWRPQEAPQEYRRAANG</sequence>
<feature type="region of interest" description="Disordered" evidence="1">
    <location>
        <begin position="69"/>
        <end position="154"/>
    </location>
</feature>
<feature type="transmembrane region" description="Helical" evidence="2">
    <location>
        <begin position="194"/>
        <end position="211"/>
    </location>
</feature>